<feature type="binding site" evidence="15 16">
    <location>
        <begin position="130"/>
        <end position="135"/>
    </location>
    <ligand>
        <name>S-adenosyl-L-methionine</name>
        <dbReference type="ChEBI" id="CHEBI:59789"/>
    </ligand>
</feature>
<dbReference type="KEGG" id="smoo:SMONO_v1c02740"/>
<dbReference type="InterPro" id="IPR002649">
    <property type="entry name" value="tRNA_m1G_MeTrfase_TrmD"/>
</dbReference>
<dbReference type="AlphaFoldDB" id="A0A2K9LTY5"/>
<dbReference type="EMBL" id="CP025543">
    <property type="protein sequence ID" value="AUM62523.1"/>
    <property type="molecule type" value="Genomic_DNA"/>
</dbReference>
<evidence type="ECO:0000256" key="7">
    <source>
        <dbReference type="ARBA" id="ARBA00022490"/>
    </source>
</evidence>
<evidence type="ECO:0000256" key="15">
    <source>
        <dbReference type="HAMAP-Rule" id="MF_00605"/>
    </source>
</evidence>
<evidence type="ECO:0000256" key="5">
    <source>
        <dbReference type="ARBA" id="ARBA00012807"/>
    </source>
</evidence>
<reference evidence="19 20" key="1">
    <citation type="submission" date="2017-12" db="EMBL/GenBank/DDBJ databases">
        <title>Complete genome sequence of Spiroplasma monobiae MQ-1 (ATCC 33825).</title>
        <authorList>
            <person name="Tsai Y.-M."/>
            <person name="Lo W.-S."/>
            <person name="Wu P.-S."/>
            <person name="Cho S.-T."/>
            <person name="Kuo C.-H."/>
        </authorList>
    </citation>
    <scope>NUCLEOTIDE SEQUENCE [LARGE SCALE GENOMIC DNA]</scope>
    <source>
        <strain evidence="19 20">MQ-1</strain>
    </source>
</reference>
<evidence type="ECO:0000256" key="13">
    <source>
        <dbReference type="ARBA" id="ARBA00033392"/>
    </source>
</evidence>
<dbReference type="InterPro" id="IPR023148">
    <property type="entry name" value="tRNA_m1G_MeTrfase_C_sf"/>
</dbReference>
<dbReference type="InterPro" id="IPR029026">
    <property type="entry name" value="tRNA_m1G_MTases_N"/>
</dbReference>
<comment type="subunit">
    <text evidence="4 15 17">Homodimer.</text>
</comment>
<gene>
    <name evidence="15 19" type="primary">trmD</name>
    <name evidence="19" type="ORF">SMONO_v1c02740</name>
</gene>
<protein>
    <recommendedName>
        <fullName evidence="6 15">tRNA (guanine-N(1)-)-methyltransferase</fullName>
        <ecNumber evidence="5 15">2.1.1.228</ecNumber>
    </recommendedName>
    <alternativeName>
        <fullName evidence="12 15">M1G-methyltransferase</fullName>
    </alternativeName>
    <alternativeName>
        <fullName evidence="13 15">tRNA [GM37] methyltransferase</fullName>
    </alternativeName>
</protein>
<keyword evidence="11 15" id="KW-0819">tRNA processing</keyword>
<comment type="catalytic activity">
    <reaction evidence="14 15 17">
        <text>guanosine(37) in tRNA + S-adenosyl-L-methionine = N(1)-methylguanosine(37) in tRNA + S-adenosyl-L-homocysteine + H(+)</text>
        <dbReference type="Rhea" id="RHEA:36899"/>
        <dbReference type="Rhea" id="RHEA-COMP:10145"/>
        <dbReference type="Rhea" id="RHEA-COMP:10147"/>
        <dbReference type="ChEBI" id="CHEBI:15378"/>
        <dbReference type="ChEBI" id="CHEBI:57856"/>
        <dbReference type="ChEBI" id="CHEBI:59789"/>
        <dbReference type="ChEBI" id="CHEBI:73542"/>
        <dbReference type="ChEBI" id="CHEBI:74269"/>
        <dbReference type="EC" id="2.1.1.228"/>
    </reaction>
</comment>
<organism evidence="19 20">
    <name type="scientific">Spiroplasma monobiae MQ-1</name>
    <dbReference type="NCBI Taxonomy" id="1336748"/>
    <lineage>
        <taxon>Bacteria</taxon>
        <taxon>Bacillati</taxon>
        <taxon>Mycoplasmatota</taxon>
        <taxon>Mollicutes</taxon>
        <taxon>Entomoplasmatales</taxon>
        <taxon>Spiroplasmataceae</taxon>
        <taxon>Spiroplasma</taxon>
    </lineage>
</organism>
<evidence type="ECO:0000256" key="3">
    <source>
        <dbReference type="ARBA" id="ARBA00007630"/>
    </source>
</evidence>
<keyword evidence="8 15" id="KW-0489">Methyltransferase</keyword>
<keyword evidence="20" id="KW-1185">Reference proteome</keyword>
<dbReference type="EC" id="2.1.1.228" evidence="5 15"/>
<dbReference type="HAMAP" id="MF_00605">
    <property type="entry name" value="TrmD"/>
    <property type="match status" value="1"/>
</dbReference>
<dbReference type="Gene3D" id="1.10.1270.20">
    <property type="entry name" value="tRNA(m1g37)methyltransferase, domain 2"/>
    <property type="match status" value="1"/>
</dbReference>
<dbReference type="NCBIfam" id="TIGR00088">
    <property type="entry name" value="trmD"/>
    <property type="match status" value="1"/>
</dbReference>
<dbReference type="SUPFAM" id="SSF75217">
    <property type="entry name" value="alpha/beta knot"/>
    <property type="match status" value="1"/>
</dbReference>
<dbReference type="Pfam" id="PF01746">
    <property type="entry name" value="tRNA_m1G_MT"/>
    <property type="match status" value="1"/>
</dbReference>
<evidence type="ECO:0000256" key="1">
    <source>
        <dbReference type="ARBA" id="ARBA00002634"/>
    </source>
</evidence>
<comment type="similarity">
    <text evidence="3 15 17">Belongs to the RNA methyltransferase TrmD family.</text>
</comment>
<name>A0A2K9LTY5_SPISQ</name>
<dbReference type="PANTHER" id="PTHR46417:SF1">
    <property type="entry name" value="TRNA (GUANINE-N(1)-)-METHYLTRANSFERASE"/>
    <property type="match status" value="1"/>
</dbReference>
<evidence type="ECO:0000259" key="18">
    <source>
        <dbReference type="Pfam" id="PF01746"/>
    </source>
</evidence>
<dbReference type="InterPro" id="IPR029028">
    <property type="entry name" value="Alpha/beta_knot_MTases"/>
</dbReference>
<evidence type="ECO:0000256" key="9">
    <source>
        <dbReference type="ARBA" id="ARBA00022679"/>
    </source>
</evidence>
<dbReference type="PIRSF" id="PIRSF000386">
    <property type="entry name" value="tRNA_mtase"/>
    <property type="match status" value="1"/>
</dbReference>
<dbReference type="NCBIfam" id="NF000648">
    <property type="entry name" value="PRK00026.1"/>
    <property type="match status" value="1"/>
</dbReference>
<evidence type="ECO:0000256" key="14">
    <source>
        <dbReference type="ARBA" id="ARBA00047783"/>
    </source>
</evidence>
<comment type="subcellular location">
    <subcellularLocation>
        <location evidence="2 15 17">Cytoplasm</location>
    </subcellularLocation>
</comment>
<accession>A0A2K9LTY5</accession>
<dbReference type="GO" id="GO:0005829">
    <property type="term" value="C:cytosol"/>
    <property type="evidence" value="ECO:0007669"/>
    <property type="project" value="TreeGrafter"/>
</dbReference>
<evidence type="ECO:0000256" key="16">
    <source>
        <dbReference type="PIRSR" id="PIRSR000386-1"/>
    </source>
</evidence>
<evidence type="ECO:0000256" key="2">
    <source>
        <dbReference type="ARBA" id="ARBA00004496"/>
    </source>
</evidence>
<dbReference type="Gene3D" id="3.40.1280.10">
    <property type="match status" value="1"/>
</dbReference>
<dbReference type="GO" id="GO:0002939">
    <property type="term" value="P:tRNA N1-guanine methylation"/>
    <property type="evidence" value="ECO:0007669"/>
    <property type="project" value="TreeGrafter"/>
</dbReference>
<evidence type="ECO:0000256" key="8">
    <source>
        <dbReference type="ARBA" id="ARBA00022603"/>
    </source>
</evidence>
<proteinExistence type="inferred from homology"/>
<dbReference type="RefSeq" id="WP_101780584.1">
    <property type="nucleotide sequence ID" value="NZ_CP025543.1"/>
</dbReference>
<dbReference type="InterPro" id="IPR016009">
    <property type="entry name" value="tRNA_MeTrfase_TRMD/TRM10"/>
</dbReference>
<evidence type="ECO:0000256" key="11">
    <source>
        <dbReference type="ARBA" id="ARBA00022694"/>
    </source>
</evidence>
<feature type="binding site" evidence="15 16">
    <location>
        <position position="111"/>
    </location>
    <ligand>
        <name>S-adenosyl-L-methionine</name>
        <dbReference type="ChEBI" id="CHEBI:59789"/>
    </ligand>
</feature>
<dbReference type="PANTHER" id="PTHR46417">
    <property type="entry name" value="TRNA (GUANINE-N(1)-)-METHYLTRANSFERASE"/>
    <property type="match status" value="1"/>
</dbReference>
<evidence type="ECO:0000256" key="12">
    <source>
        <dbReference type="ARBA" id="ARBA00029736"/>
    </source>
</evidence>
<dbReference type="GO" id="GO:0052906">
    <property type="term" value="F:tRNA (guanine(37)-N1)-methyltransferase activity"/>
    <property type="evidence" value="ECO:0007669"/>
    <property type="project" value="UniProtKB-UniRule"/>
</dbReference>
<sequence length="243" mass="27390">MKFSIITLFPNLIKSYISESIIKRAVDKNSIEVEVIDLRNHTTLKHNQVDDYQFGGGKGMVLMAEPVVNAIESCKTKNSLVVLTSPQGKTWNQSSAREYASSNEHIILICGHYEGFDERILDYVDLEISIGDYVLTGGEIASIAILDSITRLLDGVIAKDSHLNDSFENNLLDHPVYTKPIEFRGKIVPEVLTSGHHANIEKYRQEGRLKNTFNKRPDLLEKSKLSNTDLEFIEKLKKVKGDN</sequence>
<feature type="domain" description="tRNA methyltransferase TRMD/TRM10-type" evidence="18">
    <location>
        <begin position="1"/>
        <end position="222"/>
    </location>
</feature>
<evidence type="ECO:0000256" key="17">
    <source>
        <dbReference type="RuleBase" id="RU003464"/>
    </source>
</evidence>
<evidence type="ECO:0000313" key="20">
    <source>
        <dbReference type="Proteomes" id="UP000234790"/>
    </source>
</evidence>
<keyword evidence="9 15" id="KW-0808">Transferase</keyword>
<dbReference type="OrthoDB" id="9807416at2"/>
<keyword evidence="7 15" id="KW-0963">Cytoplasm</keyword>
<dbReference type="FunFam" id="3.40.1280.10:FF:000001">
    <property type="entry name" value="tRNA (guanine-N(1)-)-methyltransferase"/>
    <property type="match status" value="1"/>
</dbReference>
<evidence type="ECO:0000256" key="4">
    <source>
        <dbReference type="ARBA" id="ARBA00011738"/>
    </source>
</evidence>
<evidence type="ECO:0000313" key="19">
    <source>
        <dbReference type="EMBL" id="AUM62523.1"/>
    </source>
</evidence>
<comment type="function">
    <text evidence="1 15 17">Specifically methylates guanosine-37 in various tRNAs.</text>
</comment>
<evidence type="ECO:0000256" key="6">
    <source>
        <dbReference type="ARBA" id="ARBA00014679"/>
    </source>
</evidence>
<dbReference type="CDD" id="cd18080">
    <property type="entry name" value="TrmD-like"/>
    <property type="match status" value="1"/>
</dbReference>
<evidence type="ECO:0000256" key="10">
    <source>
        <dbReference type="ARBA" id="ARBA00022691"/>
    </source>
</evidence>
<dbReference type="Proteomes" id="UP000234790">
    <property type="component" value="Chromosome"/>
</dbReference>
<keyword evidence="10 15" id="KW-0949">S-adenosyl-L-methionine</keyword>